<dbReference type="SUPFAM" id="SSF46785">
    <property type="entry name" value="Winged helix' DNA-binding domain"/>
    <property type="match status" value="1"/>
</dbReference>
<dbReference type="PANTHER" id="PTHR30126">
    <property type="entry name" value="HTH-TYPE TRANSCRIPTIONAL REGULATOR"/>
    <property type="match status" value="1"/>
</dbReference>
<dbReference type="InterPro" id="IPR005119">
    <property type="entry name" value="LysR_subst-bd"/>
</dbReference>
<sequence>MELTDLKVFVAIAEEGGISRAAERLDYVQSNVTARLRKLEEELGVSLFHRLPKGVALTEKGMVFREYAVQILHLSEEAAKAVQETDEPNGSLTIGVVETVTCGHFMQILSDYQARYPHVTLTLVTGQSFELLEKLLNHQLDGAFLIGEIQSTKLIVEYQEKDELKWLGQQKEAATPDLSAVKWAVSPKGCPFRNILEEWLRSEGITSIPVIEISSLETLLSCVRSGLASTLLPASVLTGGYEQLSAYSIPEKFRRTTTSLVRRQSRFSHKAFQAFADMVRMSGL</sequence>
<evidence type="ECO:0000256" key="1">
    <source>
        <dbReference type="ARBA" id="ARBA00009437"/>
    </source>
</evidence>
<dbReference type="GO" id="GO:0003700">
    <property type="term" value="F:DNA-binding transcription factor activity"/>
    <property type="evidence" value="ECO:0007669"/>
    <property type="project" value="InterPro"/>
</dbReference>
<keyword evidence="2" id="KW-0805">Transcription regulation</keyword>
<dbReference type="PROSITE" id="PS50931">
    <property type="entry name" value="HTH_LYSR"/>
    <property type="match status" value="1"/>
</dbReference>
<dbReference type="EMBL" id="SMRT01000012">
    <property type="protein sequence ID" value="TDF94775.1"/>
    <property type="molecule type" value="Genomic_DNA"/>
</dbReference>
<dbReference type="InterPro" id="IPR000847">
    <property type="entry name" value="LysR_HTH_N"/>
</dbReference>
<accession>A0A4R5KJ18</accession>
<dbReference type="InterPro" id="IPR036390">
    <property type="entry name" value="WH_DNA-bd_sf"/>
</dbReference>
<keyword evidence="7" id="KW-1185">Reference proteome</keyword>
<dbReference type="Gene3D" id="1.10.10.10">
    <property type="entry name" value="Winged helix-like DNA-binding domain superfamily/Winged helix DNA-binding domain"/>
    <property type="match status" value="1"/>
</dbReference>
<evidence type="ECO:0000313" key="7">
    <source>
        <dbReference type="Proteomes" id="UP000295636"/>
    </source>
</evidence>
<dbReference type="GO" id="GO:0000976">
    <property type="term" value="F:transcription cis-regulatory region binding"/>
    <property type="evidence" value="ECO:0007669"/>
    <property type="project" value="TreeGrafter"/>
</dbReference>
<dbReference type="Proteomes" id="UP000295636">
    <property type="component" value="Unassembled WGS sequence"/>
</dbReference>
<evidence type="ECO:0000256" key="4">
    <source>
        <dbReference type="ARBA" id="ARBA00023163"/>
    </source>
</evidence>
<dbReference type="RefSeq" id="WP_133232405.1">
    <property type="nucleotide sequence ID" value="NZ_SMRT01000012.1"/>
</dbReference>
<dbReference type="PANTHER" id="PTHR30126:SF40">
    <property type="entry name" value="HTH-TYPE TRANSCRIPTIONAL REGULATOR GLTR"/>
    <property type="match status" value="1"/>
</dbReference>
<name>A0A4R5KJ18_9BACL</name>
<gene>
    <name evidence="6" type="ORF">E1757_22735</name>
</gene>
<feature type="domain" description="HTH lysR-type" evidence="5">
    <location>
        <begin position="1"/>
        <end position="58"/>
    </location>
</feature>
<reference evidence="6 7" key="1">
    <citation type="submission" date="2019-03" db="EMBL/GenBank/DDBJ databases">
        <title>This is whole genome sequence of Paenibacillus sp MS74 strain.</title>
        <authorList>
            <person name="Trinh H.N."/>
        </authorList>
    </citation>
    <scope>NUCLEOTIDE SEQUENCE [LARGE SCALE GENOMIC DNA]</scope>
    <source>
        <strain evidence="6 7">MS74</strain>
    </source>
</reference>
<keyword evidence="3" id="KW-0238">DNA-binding</keyword>
<dbReference type="FunFam" id="1.10.10.10:FF:000001">
    <property type="entry name" value="LysR family transcriptional regulator"/>
    <property type="match status" value="1"/>
</dbReference>
<evidence type="ECO:0000313" key="6">
    <source>
        <dbReference type="EMBL" id="TDF94775.1"/>
    </source>
</evidence>
<organism evidence="6 7">
    <name type="scientific">Paenibacillus piri</name>
    <dbReference type="NCBI Taxonomy" id="2547395"/>
    <lineage>
        <taxon>Bacteria</taxon>
        <taxon>Bacillati</taxon>
        <taxon>Bacillota</taxon>
        <taxon>Bacilli</taxon>
        <taxon>Bacillales</taxon>
        <taxon>Paenibacillaceae</taxon>
        <taxon>Paenibacillus</taxon>
    </lineage>
</organism>
<dbReference type="SUPFAM" id="SSF53850">
    <property type="entry name" value="Periplasmic binding protein-like II"/>
    <property type="match status" value="1"/>
</dbReference>
<dbReference type="PRINTS" id="PR00039">
    <property type="entry name" value="HTHLYSR"/>
</dbReference>
<keyword evidence="4" id="KW-0804">Transcription</keyword>
<evidence type="ECO:0000256" key="2">
    <source>
        <dbReference type="ARBA" id="ARBA00023015"/>
    </source>
</evidence>
<dbReference type="OrthoDB" id="8479357at2"/>
<comment type="caution">
    <text evidence="6">The sequence shown here is derived from an EMBL/GenBank/DDBJ whole genome shotgun (WGS) entry which is preliminary data.</text>
</comment>
<dbReference type="AlphaFoldDB" id="A0A4R5KJ18"/>
<dbReference type="InterPro" id="IPR036388">
    <property type="entry name" value="WH-like_DNA-bd_sf"/>
</dbReference>
<evidence type="ECO:0000256" key="3">
    <source>
        <dbReference type="ARBA" id="ARBA00023125"/>
    </source>
</evidence>
<protein>
    <submittedName>
        <fullName evidence="6">LysR family transcriptional regulator</fullName>
    </submittedName>
</protein>
<dbReference type="Gene3D" id="3.40.190.290">
    <property type="match status" value="1"/>
</dbReference>
<comment type="similarity">
    <text evidence="1">Belongs to the LysR transcriptional regulatory family.</text>
</comment>
<proteinExistence type="inferred from homology"/>
<dbReference type="Pfam" id="PF00126">
    <property type="entry name" value="HTH_1"/>
    <property type="match status" value="1"/>
</dbReference>
<dbReference type="Pfam" id="PF03466">
    <property type="entry name" value="LysR_substrate"/>
    <property type="match status" value="1"/>
</dbReference>
<evidence type="ECO:0000259" key="5">
    <source>
        <dbReference type="PROSITE" id="PS50931"/>
    </source>
</evidence>